<evidence type="ECO:0000256" key="1">
    <source>
        <dbReference type="ARBA" id="ARBA00004651"/>
    </source>
</evidence>
<feature type="transmembrane region" description="Helical" evidence="6">
    <location>
        <begin position="141"/>
        <end position="159"/>
    </location>
</feature>
<dbReference type="OrthoDB" id="1143858at2"/>
<gene>
    <name evidence="8" type="ORF">SAMN05444359_113137</name>
</gene>
<dbReference type="Proteomes" id="UP000199021">
    <property type="component" value="Unassembled WGS sequence"/>
</dbReference>
<feature type="transmembrane region" description="Helical" evidence="6">
    <location>
        <begin position="16"/>
        <end position="39"/>
    </location>
</feature>
<sequence length="180" mass="20187">MPDSTPLPYATFVDRLIARIIDVAIVTLPITLVMLYAIAVLRSMPLALLCVVAEAVYKPAFEINSGQTIGKRLRKIKVVNQKDQGEIDANQGLMRFLPWAAIAFTSVFILIRHFQSPDFADVDSIEAYLVFSREHVLGENIIIAIINYLPLFSVMWIFSDPMRRALHDRLGGTVVVKEEG</sequence>
<dbReference type="Pfam" id="PF06271">
    <property type="entry name" value="RDD"/>
    <property type="match status" value="1"/>
</dbReference>
<dbReference type="GO" id="GO:0005886">
    <property type="term" value="C:plasma membrane"/>
    <property type="evidence" value="ECO:0007669"/>
    <property type="project" value="UniProtKB-SubCell"/>
</dbReference>
<dbReference type="EMBL" id="FOFB01000013">
    <property type="protein sequence ID" value="SEQ66706.1"/>
    <property type="molecule type" value="Genomic_DNA"/>
</dbReference>
<protein>
    <submittedName>
        <fullName evidence="8">RDD family protein</fullName>
    </submittedName>
</protein>
<name>A0A1H9HWL1_9BACT</name>
<dbReference type="InterPro" id="IPR051791">
    <property type="entry name" value="Pra-immunoreactive"/>
</dbReference>
<dbReference type="InParanoid" id="A0A1H9HWL1"/>
<evidence type="ECO:0000256" key="4">
    <source>
        <dbReference type="ARBA" id="ARBA00022989"/>
    </source>
</evidence>
<dbReference type="STRING" id="478744.SAMN05444359_113137"/>
<evidence type="ECO:0000256" key="2">
    <source>
        <dbReference type="ARBA" id="ARBA00022475"/>
    </source>
</evidence>
<evidence type="ECO:0000256" key="6">
    <source>
        <dbReference type="SAM" id="Phobius"/>
    </source>
</evidence>
<evidence type="ECO:0000313" key="8">
    <source>
        <dbReference type="EMBL" id="SEQ66706.1"/>
    </source>
</evidence>
<evidence type="ECO:0000256" key="5">
    <source>
        <dbReference type="ARBA" id="ARBA00023136"/>
    </source>
</evidence>
<dbReference type="InterPro" id="IPR010432">
    <property type="entry name" value="RDD"/>
</dbReference>
<reference evidence="9" key="1">
    <citation type="submission" date="2016-10" db="EMBL/GenBank/DDBJ databases">
        <authorList>
            <person name="Varghese N."/>
            <person name="Submissions S."/>
        </authorList>
    </citation>
    <scope>NUCLEOTIDE SEQUENCE [LARGE SCALE GENOMIC DNA]</scope>
    <source>
        <strain evidence="9">DSM 24740</strain>
    </source>
</reference>
<dbReference type="PANTHER" id="PTHR36115">
    <property type="entry name" value="PROLINE-RICH ANTIGEN HOMOLOG-RELATED"/>
    <property type="match status" value="1"/>
</dbReference>
<evidence type="ECO:0000313" key="9">
    <source>
        <dbReference type="Proteomes" id="UP000199021"/>
    </source>
</evidence>
<feature type="domain" description="RDD" evidence="7">
    <location>
        <begin position="9"/>
        <end position="171"/>
    </location>
</feature>
<keyword evidence="4 6" id="KW-1133">Transmembrane helix</keyword>
<evidence type="ECO:0000259" key="7">
    <source>
        <dbReference type="Pfam" id="PF06271"/>
    </source>
</evidence>
<dbReference type="AlphaFoldDB" id="A0A1H9HWL1"/>
<feature type="transmembrane region" description="Helical" evidence="6">
    <location>
        <begin position="96"/>
        <end position="114"/>
    </location>
</feature>
<accession>A0A1H9HWL1</accession>
<organism evidence="8 9">
    <name type="scientific">Neolewinella agarilytica</name>
    <dbReference type="NCBI Taxonomy" id="478744"/>
    <lineage>
        <taxon>Bacteria</taxon>
        <taxon>Pseudomonadati</taxon>
        <taxon>Bacteroidota</taxon>
        <taxon>Saprospiria</taxon>
        <taxon>Saprospirales</taxon>
        <taxon>Lewinellaceae</taxon>
        <taxon>Neolewinella</taxon>
    </lineage>
</organism>
<evidence type="ECO:0000256" key="3">
    <source>
        <dbReference type="ARBA" id="ARBA00022692"/>
    </source>
</evidence>
<keyword evidence="9" id="KW-1185">Reference proteome</keyword>
<keyword evidence="2" id="KW-1003">Cell membrane</keyword>
<proteinExistence type="predicted"/>
<keyword evidence="5 6" id="KW-0472">Membrane</keyword>
<dbReference type="RefSeq" id="WP_090169210.1">
    <property type="nucleotide sequence ID" value="NZ_FOFB01000013.1"/>
</dbReference>
<comment type="subcellular location">
    <subcellularLocation>
        <location evidence="1">Cell membrane</location>
        <topology evidence="1">Multi-pass membrane protein</topology>
    </subcellularLocation>
</comment>
<keyword evidence="3 6" id="KW-0812">Transmembrane</keyword>